<keyword evidence="3" id="KW-1185">Reference proteome</keyword>
<dbReference type="PANTHER" id="PTHR35270">
    <property type="entry name" value="FUSELESS, ISOFORM A"/>
    <property type="match status" value="1"/>
</dbReference>
<sequence length="184" mass="20825">MLYICDIVLVSVFIYPTVVVFWRGAWTTMDLLLPSYTPTSIIYTVVIFFSSELLYIILSYPILNLFKKIQNHRTLTICIDNALTLYLGVTCVAGWRCIWKTVTFYYLPNHPQIASWSAHGIGYIVLTASLVGNALLARGCKVDGRPIEDGTGLYMTSIIEQLVSHCKRTATDDREIKPESITYI</sequence>
<keyword evidence="1" id="KW-0472">Membrane</keyword>
<dbReference type="Proteomes" id="UP001186944">
    <property type="component" value="Unassembled WGS sequence"/>
</dbReference>
<keyword evidence="1" id="KW-0812">Transmembrane</keyword>
<comment type="caution">
    <text evidence="2">The sequence shown here is derived from an EMBL/GenBank/DDBJ whole genome shotgun (WGS) entry which is preliminary data.</text>
</comment>
<evidence type="ECO:0000256" key="1">
    <source>
        <dbReference type="SAM" id="Phobius"/>
    </source>
</evidence>
<dbReference type="InterPro" id="IPR032751">
    <property type="entry name" value="Fuseless"/>
</dbReference>
<keyword evidence="1" id="KW-1133">Transmembrane helix</keyword>
<dbReference type="PANTHER" id="PTHR35270:SF2">
    <property type="entry name" value="FUSELESS, ISOFORM A"/>
    <property type="match status" value="1"/>
</dbReference>
<accession>A0AA88XVI1</accession>
<organism evidence="2 3">
    <name type="scientific">Pinctada imbricata</name>
    <name type="common">Atlantic pearl-oyster</name>
    <name type="synonym">Pinctada martensii</name>
    <dbReference type="NCBI Taxonomy" id="66713"/>
    <lineage>
        <taxon>Eukaryota</taxon>
        <taxon>Metazoa</taxon>
        <taxon>Spiralia</taxon>
        <taxon>Lophotrochozoa</taxon>
        <taxon>Mollusca</taxon>
        <taxon>Bivalvia</taxon>
        <taxon>Autobranchia</taxon>
        <taxon>Pteriomorphia</taxon>
        <taxon>Pterioida</taxon>
        <taxon>Pterioidea</taxon>
        <taxon>Pteriidae</taxon>
        <taxon>Pinctada</taxon>
    </lineage>
</organism>
<feature type="transmembrane region" description="Helical" evidence="1">
    <location>
        <begin position="7"/>
        <end position="26"/>
    </location>
</feature>
<feature type="transmembrane region" description="Helical" evidence="1">
    <location>
        <begin position="41"/>
        <end position="63"/>
    </location>
</feature>
<feature type="transmembrane region" description="Helical" evidence="1">
    <location>
        <begin position="113"/>
        <end position="136"/>
    </location>
</feature>
<evidence type="ECO:0000313" key="3">
    <source>
        <dbReference type="Proteomes" id="UP001186944"/>
    </source>
</evidence>
<feature type="transmembrane region" description="Helical" evidence="1">
    <location>
        <begin position="83"/>
        <end position="107"/>
    </location>
</feature>
<dbReference type="Pfam" id="PF15993">
    <property type="entry name" value="Fuseless"/>
    <property type="match status" value="1"/>
</dbReference>
<proteinExistence type="predicted"/>
<dbReference type="EMBL" id="VSWD01000009">
    <property type="protein sequence ID" value="KAK3092627.1"/>
    <property type="molecule type" value="Genomic_DNA"/>
</dbReference>
<name>A0AA88XVI1_PINIB</name>
<protein>
    <submittedName>
        <fullName evidence="2">Uncharacterized protein</fullName>
    </submittedName>
</protein>
<dbReference type="AlphaFoldDB" id="A0AA88XVI1"/>
<reference evidence="2" key="1">
    <citation type="submission" date="2019-08" db="EMBL/GenBank/DDBJ databases">
        <title>The improved chromosome-level genome for the pearl oyster Pinctada fucata martensii using PacBio sequencing and Hi-C.</title>
        <authorList>
            <person name="Zheng Z."/>
        </authorList>
    </citation>
    <scope>NUCLEOTIDE SEQUENCE</scope>
    <source>
        <strain evidence="2">ZZ-2019</strain>
        <tissue evidence="2">Adductor muscle</tissue>
    </source>
</reference>
<evidence type="ECO:0000313" key="2">
    <source>
        <dbReference type="EMBL" id="KAK3092627.1"/>
    </source>
</evidence>
<gene>
    <name evidence="2" type="ORF">FSP39_005132</name>
</gene>